<keyword evidence="5 9" id="KW-0812">Transmembrane</keyword>
<dbReference type="GO" id="GO:0015297">
    <property type="term" value="F:antiporter activity"/>
    <property type="evidence" value="ECO:0007669"/>
    <property type="project" value="UniProtKB-KW"/>
</dbReference>
<keyword evidence="4" id="KW-1003">Cell membrane</keyword>
<feature type="transmembrane region" description="Helical" evidence="9">
    <location>
        <begin position="63"/>
        <end position="80"/>
    </location>
</feature>
<proteinExistence type="predicted"/>
<dbReference type="Pfam" id="PF00999">
    <property type="entry name" value="Na_H_Exchanger"/>
    <property type="match status" value="2"/>
</dbReference>
<evidence type="ECO:0000313" key="14">
    <source>
        <dbReference type="Proteomes" id="UP001054892"/>
    </source>
</evidence>
<reference evidence="11 13" key="1">
    <citation type="submission" date="2020-05" db="EMBL/GenBank/DDBJ databases">
        <title>Characterization of novel class B3 metallo-beta-lactamase from novel Pseudomonas species.</title>
        <authorList>
            <person name="Yamada K."/>
            <person name="Aoki K."/>
            <person name="Ishii Y."/>
        </authorList>
    </citation>
    <scope>NUCLEOTIDE SEQUENCE [LARGE SCALE GENOMIC DNA]</scope>
    <source>
        <strain evidence="11 13">TUM18999</strain>
        <strain evidence="12 14">TUM20286</strain>
    </source>
</reference>
<dbReference type="AlphaFoldDB" id="A0A6J4E423"/>
<evidence type="ECO:0000256" key="5">
    <source>
        <dbReference type="ARBA" id="ARBA00022692"/>
    </source>
</evidence>
<dbReference type="EMBL" id="AP023189">
    <property type="protein sequence ID" value="BCG24512.1"/>
    <property type="molecule type" value="Genomic_DNA"/>
</dbReference>
<dbReference type="Proteomes" id="UP001054892">
    <property type="component" value="Unassembled WGS sequence"/>
</dbReference>
<evidence type="ECO:0000313" key="12">
    <source>
        <dbReference type="EMBL" id="GJN52130.1"/>
    </source>
</evidence>
<evidence type="ECO:0000313" key="13">
    <source>
        <dbReference type="Proteomes" id="UP000509383"/>
    </source>
</evidence>
<dbReference type="EMBL" id="BQKM01000003">
    <property type="protein sequence ID" value="GJN52130.1"/>
    <property type="molecule type" value="Genomic_DNA"/>
</dbReference>
<evidence type="ECO:0000256" key="6">
    <source>
        <dbReference type="ARBA" id="ARBA00022989"/>
    </source>
</evidence>
<name>A0A6J4E423_9PSED</name>
<feature type="transmembrane region" description="Helical" evidence="9">
    <location>
        <begin position="161"/>
        <end position="179"/>
    </location>
</feature>
<feature type="transmembrane region" description="Helical" evidence="9">
    <location>
        <begin position="6"/>
        <end position="26"/>
    </location>
</feature>
<keyword evidence="6 9" id="KW-1133">Transmembrane helix</keyword>
<evidence type="ECO:0000259" key="10">
    <source>
        <dbReference type="Pfam" id="PF00999"/>
    </source>
</evidence>
<evidence type="ECO:0000256" key="7">
    <source>
        <dbReference type="ARBA" id="ARBA00023065"/>
    </source>
</evidence>
<keyword evidence="8 9" id="KW-0472">Membrane</keyword>
<accession>A0A6J4E423</accession>
<keyword evidence="2" id="KW-0813">Transport</keyword>
<feature type="transmembrane region" description="Helical" evidence="9">
    <location>
        <begin position="412"/>
        <end position="434"/>
    </location>
</feature>
<dbReference type="Proteomes" id="UP000509383">
    <property type="component" value="Chromosome"/>
</dbReference>
<evidence type="ECO:0000256" key="4">
    <source>
        <dbReference type="ARBA" id="ARBA00022475"/>
    </source>
</evidence>
<feature type="transmembrane region" description="Helical" evidence="9">
    <location>
        <begin position="348"/>
        <end position="368"/>
    </location>
</feature>
<dbReference type="PANTHER" id="PTHR32507">
    <property type="entry name" value="NA(+)/H(+) ANTIPORTER 1"/>
    <property type="match status" value="1"/>
</dbReference>
<dbReference type="Gene3D" id="1.20.1530.20">
    <property type="match status" value="1"/>
</dbReference>
<feature type="transmembrane region" description="Helical" evidence="9">
    <location>
        <begin position="185"/>
        <end position="206"/>
    </location>
</feature>
<feature type="transmembrane region" description="Helical" evidence="9">
    <location>
        <begin position="117"/>
        <end position="140"/>
    </location>
</feature>
<keyword evidence="7" id="KW-0406">Ion transport</keyword>
<evidence type="ECO:0000256" key="1">
    <source>
        <dbReference type="ARBA" id="ARBA00004651"/>
    </source>
</evidence>
<feature type="transmembrane region" description="Helical" evidence="9">
    <location>
        <begin position="92"/>
        <end position="111"/>
    </location>
</feature>
<feature type="transmembrane region" description="Helical" evidence="9">
    <location>
        <begin position="380"/>
        <end position="400"/>
    </location>
</feature>
<evidence type="ECO:0000256" key="8">
    <source>
        <dbReference type="ARBA" id="ARBA00023136"/>
    </source>
</evidence>
<protein>
    <submittedName>
        <fullName evidence="11">Transporter</fullName>
    </submittedName>
</protein>
<gene>
    <name evidence="11" type="ORF">TUM18999_27030</name>
    <name evidence="12" type="ORF">TUM20286_18820</name>
</gene>
<organism evidence="11 13">
    <name type="scientific">Pseudomonas tohonis</name>
    <dbReference type="NCBI Taxonomy" id="2725477"/>
    <lineage>
        <taxon>Bacteria</taxon>
        <taxon>Pseudomonadati</taxon>
        <taxon>Pseudomonadota</taxon>
        <taxon>Gammaproteobacteria</taxon>
        <taxon>Pseudomonadales</taxon>
        <taxon>Pseudomonadaceae</taxon>
        <taxon>Pseudomonas</taxon>
    </lineage>
</organism>
<evidence type="ECO:0000256" key="3">
    <source>
        <dbReference type="ARBA" id="ARBA00022449"/>
    </source>
</evidence>
<keyword evidence="14" id="KW-1185">Reference proteome</keyword>
<dbReference type="PANTHER" id="PTHR32507:SF8">
    <property type="entry name" value="CNH1P"/>
    <property type="match status" value="1"/>
</dbReference>
<sequence>MSFLLWMAVLGVLLLILALASAYLRWLPVTSSLLYLACGLAIGPLGLNLWRDDFIDIAPWLEHLTEVAVLISLFIGGLKLRLPLRHPSWIKAWVLAGPVLMLTIALATWIGHQWLGFGLGAALLYAAILSPTDPVLANLVQVNHARDDDALRFSLSGEAGLNDGMAFSFVVGALVLLGLRQDGPWEWALLSFAWAVPVALALGFFLGNRVGRLAISARVRSVDTAISANVFLGMALVSLSYVGAELLEAWGFLAAFAAGVGLRHAEIRSSGGSEVPAEEGTVLKAGLSDDGLPVSIEYGEDRREHRKIAVGTLIVDILSFGGLLERALEVVLAMILGATLSACWDWRGVWLALALFCLVRPLACWLLLPRTGLDRWQRLLVGWFGVRGIGSLYYLCFALDHGVEGAAAREAMGISLTVVACSLLLHGLSTQPLLDLYEARQRRAGARLNRR</sequence>
<dbReference type="GO" id="GO:1902600">
    <property type="term" value="P:proton transmembrane transport"/>
    <property type="evidence" value="ECO:0007669"/>
    <property type="project" value="InterPro"/>
</dbReference>
<feature type="domain" description="Cation/H+ exchanger transmembrane" evidence="10">
    <location>
        <begin position="15"/>
        <end position="268"/>
    </location>
</feature>
<evidence type="ECO:0000313" key="11">
    <source>
        <dbReference type="EMBL" id="BCG24512.1"/>
    </source>
</evidence>
<feature type="transmembrane region" description="Helical" evidence="9">
    <location>
        <begin position="33"/>
        <end position="51"/>
    </location>
</feature>
<dbReference type="InterPro" id="IPR006153">
    <property type="entry name" value="Cation/H_exchanger_TM"/>
</dbReference>
<dbReference type="InterPro" id="IPR038770">
    <property type="entry name" value="Na+/solute_symporter_sf"/>
</dbReference>
<evidence type="ECO:0000256" key="2">
    <source>
        <dbReference type="ARBA" id="ARBA00022448"/>
    </source>
</evidence>
<dbReference type="RefSeq" id="WP_173174153.1">
    <property type="nucleotide sequence ID" value="NZ_AP023189.1"/>
</dbReference>
<feature type="domain" description="Cation/H+ exchanger transmembrane" evidence="10">
    <location>
        <begin position="318"/>
        <end position="434"/>
    </location>
</feature>
<dbReference type="GO" id="GO:0005886">
    <property type="term" value="C:plasma membrane"/>
    <property type="evidence" value="ECO:0007669"/>
    <property type="project" value="UniProtKB-SubCell"/>
</dbReference>
<feature type="transmembrane region" description="Helical" evidence="9">
    <location>
        <begin position="226"/>
        <end position="243"/>
    </location>
</feature>
<evidence type="ECO:0000256" key="9">
    <source>
        <dbReference type="SAM" id="Phobius"/>
    </source>
</evidence>
<keyword evidence="3" id="KW-0050">Antiport</keyword>
<comment type="subcellular location">
    <subcellularLocation>
        <location evidence="1">Cell membrane</location>
        <topology evidence="1">Multi-pass membrane protein</topology>
    </subcellularLocation>
</comment>
<dbReference type="KEGG" id="ptw:TUM18999_27030"/>